<proteinExistence type="predicted"/>
<protein>
    <submittedName>
        <fullName evidence="2">Uncharacterized protein</fullName>
    </submittedName>
</protein>
<evidence type="ECO:0000313" key="2">
    <source>
        <dbReference type="WBParaSite" id="PS1159_v2.g3217.t1"/>
    </source>
</evidence>
<sequence>MSRWQNLPNSEQEQIHMAATTTTTVSTTVVNIRQHIRGLIRQEVA</sequence>
<dbReference type="Proteomes" id="UP000887580">
    <property type="component" value="Unplaced"/>
</dbReference>
<organism evidence="1 2">
    <name type="scientific">Panagrolaimus sp. PS1159</name>
    <dbReference type="NCBI Taxonomy" id="55785"/>
    <lineage>
        <taxon>Eukaryota</taxon>
        <taxon>Metazoa</taxon>
        <taxon>Ecdysozoa</taxon>
        <taxon>Nematoda</taxon>
        <taxon>Chromadorea</taxon>
        <taxon>Rhabditida</taxon>
        <taxon>Tylenchina</taxon>
        <taxon>Panagrolaimomorpha</taxon>
        <taxon>Panagrolaimoidea</taxon>
        <taxon>Panagrolaimidae</taxon>
        <taxon>Panagrolaimus</taxon>
    </lineage>
</organism>
<reference evidence="2" key="1">
    <citation type="submission" date="2022-11" db="UniProtKB">
        <authorList>
            <consortium name="WormBaseParasite"/>
        </authorList>
    </citation>
    <scope>IDENTIFICATION</scope>
</reference>
<dbReference type="WBParaSite" id="PS1159_v2.g3217.t1">
    <property type="protein sequence ID" value="PS1159_v2.g3217.t1"/>
    <property type="gene ID" value="PS1159_v2.g3217"/>
</dbReference>
<accession>A0AC35GAH6</accession>
<evidence type="ECO:0000313" key="1">
    <source>
        <dbReference type="Proteomes" id="UP000887580"/>
    </source>
</evidence>
<name>A0AC35GAH6_9BILA</name>